<evidence type="ECO:0000256" key="12">
    <source>
        <dbReference type="SAM" id="MobiDB-lite"/>
    </source>
</evidence>
<dbReference type="RefSeq" id="WP_094788230.1">
    <property type="nucleotide sequence ID" value="NZ_NDXW01000001.1"/>
</dbReference>
<feature type="transmembrane region" description="Helical" evidence="13">
    <location>
        <begin position="96"/>
        <end position="112"/>
    </location>
</feature>
<evidence type="ECO:0000256" key="13">
    <source>
        <dbReference type="SAM" id="Phobius"/>
    </source>
</evidence>
<feature type="domain" description="PTS EIIA type-1" evidence="14">
    <location>
        <begin position="513"/>
        <end position="617"/>
    </location>
</feature>
<dbReference type="InterPro" id="IPR050429">
    <property type="entry name" value="PTS_Glucose_EIICBA"/>
</dbReference>
<dbReference type="InterPro" id="IPR001996">
    <property type="entry name" value="PTS_IIB_1"/>
</dbReference>
<dbReference type="AlphaFoldDB" id="A0A4P9VT70"/>
<dbReference type="GO" id="GO:0008982">
    <property type="term" value="F:protein-N(PI)-phosphohistidine-sugar phosphotransferase activity"/>
    <property type="evidence" value="ECO:0007669"/>
    <property type="project" value="InterPro"/>
</dbReference>
<feature type="domain" description="PTS EIIB type-1" evidence="15">
    <location>
        <begin position="383"/>
        <end position="465"/>
    </location>
</feature>
<feature type="compositionally biased region" description="Polar residues" evidence="12">
    <location>
        <begin position="483"/>
        <end position="492"/>
    </location>
</feature>
<dbReference type="NCBIfam" id="TIGR00826">
    <property type="entry name" value="EIIB_glc"/>
    <property type="match status" value="1"/>
</dbReference>
<dbReference type="NCBIfam" id="TIGR01998">
    <property type="entry name" value="PTS-II-BC-nag"/>
    <property type="match status" value="1"/>
</dbReference>
<feature type="transmembrane region" description="Helical" evidence="13">
    <location>
        <begin position="192"/>
        <end position="208"/>
    </location>
</feature>
<evidence type="ECO:0000313" key="18">
    <source>
        <dbReference type="Proteomes" id="UP000257039"/>
    </source>
</evidence>
<dbReference type="SUPFAM" id="SSF51261">
    <property type="entry name" value="Duplicated hybrid motif"/>
    <property type="match status" value="1"/>
</dbReference>
<evidence type="ECO:0000259" key="15">
    <source>
        <dbReference type="PROSITE" id="PS51098"/>
    </source>
</evidence>
<dbReference type="InterPro" id="IPR010974">
    <property type="entry name" value="PTS_IIBC_nag"/>
</dbReference>
<keyword evidence="2" id="KW-0813">Transport</keyword>
<dbReference type="InterPro" id="IPR003352">
    <property type="entry name" value="PTS_EIIC"/>
</dbReference>
<dbReference type="Gene3D" id="2.70.70.10">
    <property type="entry name" value="Glucose Permease (Domain IIA)"/>
    <property type="match status" value="1"/>
</dbReference>
<feature type="transmembrane region" description="Helical" evidence="13">
    <location>
        <begin position="228"/>
        <end position="248"/>
    </location>
</feature>
<proteinExistence type="predicted"/>
<dbReference type="PANTHER" id="PTHR30009">
    <property type="entry name" value="CYTOCHROME C-TYPE SYNTHESIS PROTEIN AND PTS TRANSMEMBRANE COMPONENT"/>
    <property type="match status" value="1"/>
</dbReference>
<dbReference type="GO" id="GO:0090563">
    <property type="term" value="F:protein-phosphocysteine-sugar phosphotransferase activity"/>
    <property type="evidence" value="ECO:0007669"/>
    <property type="project" value="TreeGrafter"/>
</dbReference>
<reference evidence="17 18" key="1">
    <citation type="submission" date="2017-04" db="EMBL/GenBank/DDBJ databases">
        <title>Draft genome sequence of Zooshikella ganghwensis VG4 isolated from Red Sea sediments.</title>
        <authorList>
            <person name="Rehman Z."/>
            <person name="Alam I."/>
            <person name="Kamau A."/>
            <person name="Bajic V."/>
            <person name="Leiknes T."/>
        </authorList>
    </citation>
    <scope>NUCLEOTIDE SEQUENCE [LARGE SCALE GENOMIC DNA]</scope>
    <source>
        <strain evidence="17 18">VG4</strain>
    </source>
</reference>
<dbReference type="EMBL" id="NDXW01000001">
    <property type="protein sequence ID" value="RDH45240.1"/>
    <property type="molecule type" value="Genomic_DNA"/>
</dbReference>
<keyword evidence="9 13" id="KW-1133">Transmembrane helix</keyword>
<keyword evidence="3" id="KW-1003">Cell membrane</keyword>
<dbReference type="PROSITE" id="PS51103">
    <property type="entry name" value="PTS_EIIC_TYPE_1"/>
    <property type="match status" value="1"/>
</dbReference>
<evidence type="ECO:0000256" key="6">
    <source>
        <dbReference type="ARBA" id="ARBA00022683"/>
    </source>
</evidence>
<dbReference type="Pfam" id="PF00358">
    <property type="entry name" value="PTS_EIIA_1"/>
    <property type="match status" value="1"/>
</dbReference>
<feature type="domain" description="PTS EIIC type-1" evidence="16">
    <location>
        <begin position="1"/>
        <end position="368"/>
    </location>
</feature>
<dbReference type="GO" id="GO:0015764">
    <property type="term" value="P:N-acetylglucosamine transport"/>
    <property type="evidence" value="ECO:0007669"/>
    <property type="project" value="TreeGrafter"/>
</dbReference>
<dbReference type="PROSITE" id="PS01035">
    <property type="entry name" value="PTS_EIIB_TYPE_1_CYS"/>
    <property type="match status" value="1"/>
</dbReference>
<evidence type="ECO:0000256" key="7">
    <source>
        <dbReference type="ARBA" id="ARBA00022692"/>
    </source>
</evidence>
<feature type="compositionally biased region" description="Basic and acidic residues" evidence="12">
    <location>
        <begin position="473"/>
        <end position="482"/>
    </location>
</feature>
<dbReference type="SUPFAM" id="SSF55604">
    <property type="entry name" value="Glucose permease domain IIB"/>
    <property type="match status" value="1"/>
</dbReference>
<feature type="region of interest" description="Disordered" evidence="12">
    <location>
        <begin position="466"/>
        <end position="493"/>
    </location>
</feature>
<dbReference type="GO" id="GO:0019866">
    <property type="term" value="C:organelle inner membrane"/>
    <property type="evidence" value="ECO:0007669"/>
    <property type="project" value="InterPro"/>
</dbReference>
<evidence type="ECO:0000256" key="10">
    <source>
        <dbReference type="ARBA" id="ARBA00023136"/>
    </source>
</evidence>
<feature type="transmembrane region" description="Helical" evidence="13">
    <location>
        <begin position="12"/>
        <end position="32"/>
    </location>
</feature>
<evidence type="ECO:0000259" key="16">
    <source>
        <dbReference type="PROSITE" id="PS51103"/>
    </source>
</evidence>
<dbReference type="GO" id="GO:0015572">
    <property type="term" value="F:N-acetylglucosamine transmembrane transporter activity"/>
    <property type="evidence" value="ECO:0007669"/>
    <property type="project" value="InterPro"/>
</dbReference>
<dbReference type="InterPro" id="IPR018113">
    <property type="entry name" value="PTrfase_EIIB_Cys"/>
</dbReference>
<feature type="transmembrane region" description="Helical" evidence="13">
    <location>
        <begin position="71"/>
        <end position="90"/>
    </location>
</feature>
<feature type="transmembrane region" description="Helical" evidence="13">
    <location>
        <begin position="282"/>
        <end position="306"/>
    </location>
</feature>
<organism evidence="17 18">
    <name type="scientific">Zooshikella ganghwensis</name>
    <dbReference type="NCBI Taxonomy" id="202772"/>
    <lineage>
        <taxon>Bacteria</taxon>
        <taxon>Pseudomonadati</taxon>
        <taxon>Pseudomonadota</taxon>
        <taxon>Gammaproteobacteria</taxon>
        <taxon>Oceanospirillales</taxon>
        <taxon>Zooshikellaceae</taxon>
        <taxon>Zooshikella</taxon>
    </lineage>
</organism>
<dbReference type="InterPro" id="IPR001127">
    <property type="entry name" value="PTS_EIIA_1_perm"/>
</dbReference>
<keyword evidence="4 17" id="KW-0762">Sugar transport</keyword>
<dbReference type="Gene3D" id="3.30.1360.60">
    <property type="entry name" value="Glucose permease domain IIB"/>
    <property type="match status" value="1"/>
</dbReference>
<dbReference type="CDD" id="cd00212">
    <property type="entry name" value="PTS_IIB_glc"/>
    <property type="match status" value="1"/>
</dbReference>
<keyword evidence="5" id="KW-0808">Transferase</keyword>
<dbReference type="NCBIfam" id="NF006962">
    <property type="entry name" value="PRK09439.1"/>
    <property type="match status" value="1"/>
</dbReference>
<feature type="transmembrane region" description="Helical" evidence="13">
    <location>
        <begin position="336"/>
        <end position="356"/>
    </location>
</feature>
<dbReference type="PROSITE" id="PS51093">
    <property type="entry name" value="PTS_EIIA_TYPE_1"/>
    <property type="match status" value="1"/>
</dbReference>
<dbReference type="PANTHER" id="PTHR30009:SF4">
    <property type="entry name" value="PTS SYSTEM N-ACETYLGLUCOSAMINE-SPECIFIC EIICBA COMPONENT"/>
    <property type="match status" value="1"/>
</dbReference>
<keyword evidence="8" id="KW-0418">Kinase</keyword>
<comment type="subcellular location">
    <subcellularLocation>
        <location evidence="1">Cell membrane</location>
        <topology evidence="1">Multi-pass membrane protein</topology>
    </subcellularLocation>
</comment>
<dbReference type="GO" id="GO:0005886">
    <property type="term" value="C:plasma membrane"/>
    <property type="evidence" value="ECO:0007669"/>
    <property type="project" value="UniProtKB-SubCell"/>
</dbReference>
<evidence type="ECO:0000256" key="11">
    <source>
        <dbReference type="PROSITE-ProRule" id="PRU00421"/>
    </source>
</evidence>
<evidence type="ECO:0000256" key="9">
    <source>
        <dbReference type="ARBA" id="ARBA00022989"/>
    </source>
</evidence>
<comment type="caution">
    <text evidence="17">The sequence shown here is derived from an EMBL/GenBank/DDBJ whole genome shotgun (WGS) entry which is preliminary data.</text>
</comment>
<keyword evidence="7 13" id="KW-0812">Transmembrane</keyword>
<feature type="transmembrane region" description="Helical" evidence="13">
    <location>
        <begin position="260"/>
        <end position="276"/>
    </location>
</feature>
<keyword evidence="10 13" id="KW-0472">Membrane</keyword>
<feature type="transmembrane region" description="Helical" evidence="13">
    <location>
        <begin position="44"/>
        <end position="64"/>
    </location>
</feature>
<evidence type="ECO:0000256" key="8">
    <source>
        <dbReference type="ARBA" id="ARBA00022777"/>
    </source>
</evidence>
<dbReference type="PROSITE" id="PS00371">
    <property type="entry name" value="PTS_EIIA_TYPE_1_HIS"/>
    <property type="match status" value="1"/>
</dbReference>
<evidence type="ECO:0000256" key="1">
    <source>
        <dbReference type="ARBA" id="ARBA00004651"/>
    </source>
</evidence>
<evidence type="ECO:0000313" key="17">
    <source>
        <dbReference type="EMBL" id="RDH45240.1"/>
    </source>
</evidence>
<evidence type="ECO:0000256" key="5">
    <source>
        <dbReference type="ARBA" id="ARBA00022679"/>
    </source>
</evidence>
<dbReference type="PROSITE" id="PS51098">
    <property type="entry name" value="PTS_EIIB_TYPE_1"/>
    <property type="match status" value="1"/>
</dbReference>
<dbReference type="Pfam" id="PF00367">
    <property type="entry name" value="PTS_EIIB"/>
    <property type="match status" value="1"/>
</dbReference>
<dbReference type="GO" id="GO:0009401">
    <property type="term" value="P:phosphoenolpyruvate-dependent sugar phosphotransferase system"/>
    <property type="evidence" value="ECO:0007669"/>
    <property type="project" value="UniProtKB-KW"/>
</dbReference>
<evidence type="ECO:0000259" key="14">
    <source>
        <dbReference type="PROSITE" id="PS51093"/>
    </source>
</evidence>
<gene>
    <name evidence="17" type="ORF">B9G39_18315</name>
</gene>
<protein>
    <submittedName>
        <fullName evidence="17">PTS glucose transporter subunit IIA</fullName>
    </submittedName>
</protein>
<feature type="transmembrane region" description="Helical" evidence="13">
    <location>
        <begin position="133"/>
        <end position="153"/>
    </location>
</feature>
<evidence type="ECO:0000256" key="2">
    <source>
        <dbReference type="ARBA" id="ARBA00022448"/>
    </source>
</evidence>
<feature type="transmembrane region" description="Helical" evidence="13">
    <location>
        <begin position="165"/>
        <end position="185"/>
    </location>
</feature>
<accession>A0A4P9VT70</accession>
<dbReference type="Pfam" id="PF02378">
    <property type="entry name" value="PTS_EIIC"/>
    <property type="match status" value="1"/>
</dbReference>
<feature type="active site" description="Phosphocysteine intermediate; for EIIB activity" evidence="11">
    <location>
        <position position="405"/>
    </location>
</feature>
<keyword evidence="18" id="KW-1185">Reference proteome</keyword>
<keyword evidence="6" id="KW-0598">Phosphotransferase system</keyword>
<dbReference type="InterPro" id="IPR011055">
    <property type="entry name" value="Dup_hybrid_motif"/>
</dbReference>
<dbReference type="GO" id="GO:0016301">
    <property type="term" value="F:kinase activity"/>
    <property type="evidence" value="ECO:0007669"/>
    <property type="project" value="UniProtKB-KW"/>
</dbReference>
<dbReference type="NCBIfam" id="TIGR00830">
    <property type="entry name" value="PTBA"/>
    <property type="match status" value="1"/>
</dbReference>
<dbReference type="FunFam" id="2.70.70.10:FF:000001">
    <property type="entry name" value="PTS system glucose-specific IIA component"/>
    <property type="match status" value="1"/>
</dbReference>
<name>A0A4P9VT70_9GAMM</name>
<evidence type="ECO:0000256" key="3">
    <source>
        <dbReference type="ARBA" id="ARBA00022475"/>
    </source>
</evidence>
<sequence length="643" mass="68088">MNILGWFQGLGRALMLPIAVLPVAGLLLRLGATDVFDIPFLFKAGEAIFANLPLIFAIGVAIGFSKDGQGAAALAGGVGYLVLTTAMSTINEHIDMGVLAGILMGVVAGLSYNRFNSLKLPDYLAFFGGKRSVPIITAAIGCILAVLFGYIWPPIQHGIDLVGNWITGSGAVGAFVYGTANRLLIPTGLHHVLNNLVWFVFGSFPGAGGEVVNGDLHRFFAGDPTAGAFMTGFYPVMMFGLPAACLAMYTTAKQANRKKVAGILLGVGLTSFLTGVTEPVEFIFMFLAPVLYLIHALLTGLSLAVCSLLDIRHGFAFSAGAIDYGLNFGLANKGAWLIPLGLVWFVLYYVLFVFAIKRFNLKTPGREDENDLNQNQPLAGSSTSAAVSYLMALGGHDNVTQIDACLTRLRLTVKDQGLVEEKTLEALGAKGIVKLGTKNVQVIIGPQAAILADEMRAIPADVAVGHSEVSSSEAEHGTEKESSSMNSQQAREGQTVLVAPVTGEIIAIEDVPDPVFAQKMAGDGIAINPTGDTLVAPCEGVIGKIFRTNHAFTLTTDAGIELFVHFGVDTVNLKGEGFERLIEENTRVKPGDPVIRLNLPLLQKTAVSVVTPVVISNVDQFASLEKKTGQVTAGKEPVLVLNH</sequence>
<evidence type="ECO:0000256" key="4">
    <source>
        <dbReference type="ARBA" id="ARBA00022597"/>
    </source>
</evidence>
<dbReference type="Proteomes" id="UP000257039">
    <property type="component" value="Unassembled WGS sequence"/>
</dbReference>
<dbReference type="InterPro" id="IPR036878">
    <property type="entry name" value="Glu_permease_IIB"/>
</dbReference>
<dbReference type="InterPro" id="IPR013013">
    <property type="entry name" value="PTS_EIIC_1"/>
</dbReference>